<feature type="transmembrane region" description="Helical" evidence="8">
    <location>
        <begin position="167"/>
        <end position="189"/>
    </location>
</feature>
<evidence type="ECO:0000313" key="10">
    <source>
        <dbReference type="Proteomes" id="UP000008898"/>
    </source>
</evidence>
<keyword evidence="10" id="KW-1185">Reference proteome</keyword>
<dbReference type="HOGENOM" id="CLU_024867_1_1_10"/>
<feature type="transmembrane region" description="Helical" evidence="8">
    <location>
        <begin position="437"/>
        <end position="459"/>
    </location>
</feature>
<keyword evidence="6 8" id="KW-1133">Transmembrane helix</keyword>
<accession>G0L2K7</accession>
<dbReference type="InterPro" id="IPR001463">
    <property type="entry name" value="Na/Ala_symport"/>
</dbReference>
<evidence type="ECO:0000256" key="1">
    <source>
        <dbReference type="ARBA" id="ARBA00004651"/>
    </source>
</evidence>
<evidence type="ECO:0000256" key="7">
    <source>
        <dbReference type="ARBA" id="ARBA00023136"/>
    </source>
</evidence>
<keyword evidence="4 8" id="KW-1003">Cell membrane</keyword>
<feature type="transmembrane region" description="Helical" evidence="8">
    <location>
        <begin position="84"/>
        <end position="108"/>
    </location>
</feature>
<evidence type="ECO:0000313" key="9">
    <source>
        <dbReference type="EMBL" id="CAZ95046.1"/>
    </source>
</evidence>
<dbReference type="GO" id="GO:0005283">
    <property type="term" value="F:amino acid:sodium symporter activity"/>
    <property type="evidence" value="ECO:0007669"/>
    <property type="project" value="InterPro"/>
</dbReference>
<dbReference type="GO" id="GO:0005886">
    <property type="term" value="C:plasma membrane"/>
    <property type="evidence" value="ECO:0007669"/>
    <property type="project" value="UniProtKB-SubCell"/>
</dbReference>
<evidence type="ECO:0000256" key="6">
    <source>
        <dbReference type="ARBA" id="ARBA00022989"/>
    </source>
</evidence>
<comment type="subcellular location">
    <subcellularLocation>
        <location evidence="1 8">Cell membrane</location>
        <topology evidence="1 8">Multi-pass membrane protein</topology>
    </subcellularLocation>
</comment>
<sequence length="473" mass="51169">MVYLKKYPNSIPSGLASLFMDTINDFISAALPYTEWPMFLLLIGGGLFLVFYSKFLPYRFFGHAIAITAGKYDNKTAEGDVSSFQALSAAVAATVGLGNISGVAIAIHDGGPGVVFWIWVTALIGMCIKFYSCSLSIMFRSTDSEGKLQGGPMYYITKGLGPKAKPLAVFFAVCGLFGFLGVFTANQFTETFMSVVEPSETLFQMSEQNWKLGIGVLLAVVTSFVIFGGLTKIAKVASAIVPFMVLVYLVAVVIVMVLNASQIIPSLKLIITEAWNFKTVVTGGFWGLVIIGIRRAMFSNEAGLGSAPMYHGQSKTDNPIKEGLVAMLGPFIDTILVCTFTAVVIILSGAYLEDGSGIVMTLSAFETTLFGYGDVLLMIIVTAFAMSTLFTYSYYGVKCLSFLTNAKIGKFYNWYFVIMIIFAAVASLDLVKNLIDLSYALMVIPNMIAVLLLAPKVNAAATDYFKKLKDAKA</sequence>
<comment type="similarity">
    <text evidence="2 8">Belongs to the alanine or glycine:cation symporter (AGCS) (TC 2.A.25) family.</text>
</comment>
<reference evidence="10" key="1">
    <citation type="submission" date="2009-07" db="EMBL/GenBank/DDBJ databases">
        <title>Complete genome sequence of Zobellia galactanivorans Dsij.</title>
        <authorList>
            <consortium name="Genoscope - CEA"/>
        </authorList>
    </citation>
    <scope>NUCLEOTIDE SEQUENCE [LARGE SCALE GENOMIC DNA]</scope>
    <source>
        <strain evidence="10">DSM 12802 / CCUG 47099 / CIP 106680 / NCIMB 13871 / Dsij</strain>
    </source>
</reference>
<feature type="transmembrane region" description="Helical" evidence="8">
    <location>
        <begin position="114"/>
        <end position="131"/>
    </location>
</feature>
<gene>
    <name evidence="9" type="ordered locus">zobellia_988</name>
</gene>
<keyword evidence="7 8" id="KW-0472">Membrane</keyword>
<dbReference type="Proteomes" id="UP000008898">
    <property type="component" value="Chromosome"/>
</dbReference>
<feature type="transmembrane region" description="Helical" evidence="8">
    <location>
        <begin position="412"/>
        <end position="431"/>
    </location>
</feature>
<dbReference type="KEGG" id="zga:ZOBELLIA_988"/>
<protein>
    <submittedName>
        <fullName evidence="9">Sodium / alanine symporter</fullName>
    </submittedName>
</protein>
<evidence type="ECO:0000256" key="3">
    <source>
        <dbReference type="ARBA" id="ARBA00022448"/>
    </source>
</evidence>
<dbReference type="PRINTS" id="PR00175">
    <property type="entry name" value="NAALASMPORT"/>
</dbReference>
<name>G0L2K7_ZOBGA</name>
<dbReference type="Gene3D" id="1.20.1740.10">
    <property type="entry name" value="Amino acid/polyamine transporter I"/>
    <property type="match status" value="1"/>
</dbReference>
<feature type="transmembrane region" description="Helical" evidence="8">
    <location>
        <begin position="36"/>
        <end position="53"/>
    </location>
</feature>
<dbReference type="Pfam" id="PF01235">
    <property type="entry name" value="Na_Ala_symp"/>
    <property type="match status" value="1"/>
</dbReference>
<proteinExistence type="inferred from homology"/>
<feature type="transmembrane region" description="Helical" evidence="8">
    <location>
        <begin position="324"/>
        <end position="349"/>
    </location>
</feature>
<feature type="transmembrane region" description="Helical" evidence="8">
    <location>
        <begin position="369"/>
        <end position="392"/>
    </location>
</feature>
<feature type="transmembrane region" description="Helical" evidence="8">
    <location>
        <begin position="239"/>
        <end position="263"/>
    </location>
</feature>
<evidence type="ECO:0000256" key="4">
    <source>
        <dbReference type="ARBA" id="ARBA00022475"/>
    </source>
</evidence>
<dbReference type="EMBL" id="FP476056">
    <property type="protein sequence ID" value="CAZ95046.1"/>
    <property type="molecule type" value="Genomic_DNA"/>
</dbReference>
<keyword evidence="3 8" id="KW-0813">Transport</keyword>
<dbReference type="AlphaFoldDB" id="G0L2K7"/>
<keyword evidence="8" id="KW-0769">Symport</keyword>
<feature type="transmembrane region" description="Helical" evidence="8">
    <location>
        <begin position="209"/>
        <end position="227"/>
    </location>
</feature>
<keyword evidence="5 8" id="KW-0812">Transmembrane</keyword>
<evidence type="ECO:0000256" key="2">
    <source>
        <dbReference type="ARBA" id="ARBA00009261"/>
    </source>
</evidence>
<dbReference type="PANTHER" id="PTHR30330:SF3">
    <property type="entry name" value="TRANSCRIPTIONAL REGULATOR, LRP FAMILY"/>
    <property type="match status" value="1"/>
</dbReference>
<dbReference type="STRING" id="63186.ZOBELLIA_988"/>
<evidence type="ECO:0000256" key="5">
    <source>
        <dbReference type="ARBA" id="ARBA00022692"/>
    </source>
</evidence>
<reference evidence="9 10" key="2">
    <citation type="journal article" date="2012" name="Environ. Microbiol.">
        <title>Characterization of the first alginolytic operons in a marine bacterium: from their emergence in marine Flavobacteriia to their independent transfers to marine Proteobacteria and human gut Bacteroides.</title>
        <authorList>
            <person name="Thomas F."/>
            <person name="Barbeyron T."/>
            <person name="Tonon T."/>
            <person name="Genicot S."/>
            <person name="Czjzek M."/>
            <person name="Michel G."/>
        </authorList>
    </citation>
    <scope>NUCLEOTIDE SEQUENCE [LARGE SCALE GENOMIC DNA]</scope>
    <source>
        <strain evidence="10">DSM 12802 / CCUG 47099 / CIP 106680 / NCIMB 13871 / Dsij</strain>
    </source>
</reference>
<dbReference type="NCBIfam" id="TIGR00835">
    <property type="entry name" value="agcS"/>
    <property type="match status" value="1"/>
</dbReference>
<feature type="transmembrane region" description="Helical" evidence="8">
    <location>
        <begin position="275"/>
        <end position="293"/>
    </location>
</feature>
<evidence type="ECO:0000256" key="8">
    <source>
        <dbReference type="RuleBase" id="RU363064"/>
    </source>
</evidence>
<organism evidence="9 10">
    <name type="scientific">Zobellia galactanivorans (strain DSM 12802 / CCUG 47099 / CIP 106680 / NCIMB 13871 / Dsij)</name>
    <dbReference type="NCBI Taxonomy" id="63186"/>
    <lineage>
        <taxon>Bacteria</taxon>
        <taxon>Pseudomonadati</taxon>
        <taxon>Bacteroidota</taxon>
        <taxon>Flavobacteriia</taxon>
        <taxon>Flavobacteriales</taxon>
        <taxon>Flavobacteriaceae</taxon>
        <taxon>Zobellia</taxon>
    </lineage>
</organism>
<dbReference type="PANTHER" id="PTHR30330">
    <property type="entry name" value="AGSS FAMILY TRANSPORTER, SODIUM-ALANINE"/>
    <property type="match status" value="1"/>
</dbReference>